<evidence type="ECO:0000256" key="1">
    <source>
        <dbReference type="SAM" id="MobiDB-lite"/>
    </source>
</evidence>
<accession>A0A1I6B1A1</accession>
<dbReference type="STRING" id="587909.SAMN05421810_11824"/>
<reference evidence="3" key="1">
    <citation type="submission" date="2016-10" db="EMBL/GenBank/DDBJ databases">
        <authorList>
            <person name="Varghese N."/>
            <person name="Submissions S."/>
        </authorList>
    </citation>
    <scope>NUCLEOTIDE SEQUENCE [LARGE SCALE GENOMIC DNA]</scope>
    <source>
        <strain evidence="3">CGMCC 4.5579</strain>
    </source>
</reference>
<keyword evidence="3" id="KW-1185">Reference proteome</keyword>
<organism evidence="2 3">
    <name type="scientific">Amycolatopsis arida</name>
    <dbReference type="NCBI Taxonomy" id="587909"/>
    <lineage>
        <taxon>Bacteria</taxon>
        <taxon>Bacillati</taxon>
        <taxon>Actinomycetota</taxon>
        <taxon>Actinomycetes</taxon>
        <taxon>Pseudonocardiales</taxon>
        <taxon>Pseudonocardiaceae</taxon>
        <taxon>Amycolatopsis</taxon>
    </lineage>
</organism>
<sequence>MAITTRPFRVDGELIDFPSLTLDAAINAGLDPVQRCVGLLAGLRDGKLVPRSSFFQLKNIRELRESGVPAWVIAHEDILVLRAGRTRSSSGNVKPAERGCDHAALPATRGLR</sequence>
<feature type="region of interest" description="Disordered" evidence="1">
    <location>
        <begin position="86"/>
        <end position="112"/>
    </location>
</feature>
<proteinExistence type="predicted"/>
<dbReference type="RefSeq" id="WP_243859921.1">
    <property type="nucleotide sequence ID" value="NZ_FOWW01000018.1"/>
</dbReference>
<protein>
    <submittedName>
        <fullName evidence="2">Uncharacterized protein</fullName>
    </submittedName>
</protein>
<evidence type="ECO:0000313" key="2">
    <source>
        <dbReference type="EMBL" id="SFQ74728.1"/>
    </source>
</evidence>
<name>A0A1I6B1A1_9PSEU</name>
<dbReference type="AlphaFoldDB" id="A0A1I6B1A1"/>
<gene>
    <name evidence="2" type="ORF">SAMN05421810_11824</name>
</gene>
<dbReference type="Proteomes" id="UP000198727">
    <property type="component" value="Unassembled WGS sequence"/>
</dbReference>
<dbReference type="EMBL" id="FOWW01000018">
    <property type="protein sequence ID" value="SFQ74728.1"/>
    <property type="molecule type" value="Genomic_DNA"/>
</dbReference>
<evidence type="ECO:0000313" key="3">
    <source>
        <dbReference type="Proteomes" id="UP000198727"/>
    </source>
</evidence>